<proteinExistence type="predicted"/>
<dbReference type="GO" id="GO:0009307">
    <property type="term" value="P:DNA restriction-modification system"/>
    <property type="evidence" value="ECO:0007669"/>
    <property type="project" value="InterPro"/>
</dbReference>
<dbReference type="PANTHER" id="PTHR30481">
    <property type="entry name" value="DNA ADENINE METHYLASE"/>
    <property type="match status" value="1"/>
</dbReference>
<dbReference type="PIRSF" id="PIRSF000398">
    <property type="entry name" value="M_m6A_EcoRV"/>
    <property type="match status" value="1"/>
</dbReference>
<dbReference type="Proteomes" id="UP000016646">
    <property type="component" value="Unassembled WGS sequence"/>
</dbReference>
<accession>U2MMC9</accession>
<evidence type="ECO:0000313" key="7">
    <source>
        <dbReference type="Proteomes" id="UP000016646"/>
    </source>
</evidence>
<dbReference type="PRINTS" id="PR00505">
    <property type="entry name" value="D12N6MTFRASE"/>
</dbReference>
<dbReference type="EMBL" id="AVQI01000067">
    <property type="protein sequence ID" value="ERK00404.1"/>
    <property type="molecule type" value="Genomic_DNA"/>
</dbReference>
<dbReference type="InterPro" id="IPR029063">
    <property type="entry name" value="SAM-dependent_MTases_sf"/>
</dbReference>
<dbReference type="GO" id="GO:0006298">
    <property type="term" value="P:mismatch repair"/>
    <property type="evidence" value="ECO:0007669"/>
    <property type="project" value="TreeGrafter"/>
</dbReference>
<dbReference type="GO" id="GO:0009007">
    <property type="term" value="F:site-specific DNA-methyltransferase (adenine-specific) activity"/>
    <property type="evidence" value="ECO:0007669"/>
    <property type="project" value="UniProtKB-EC"/>
</dbReference>
<dbReference type="GO" id="GO:0032259">
    <property type="term" value="P:methylation"/>
    <property type="evidence" value="ECO:0007669"/>
    <property type="project" value="UniProtKB-KW"/>
</dbReference>
<name>U2MMC9_TRESO</name>
<dbReference type="eggNOG" id="COG0338">
    <property type="taxonomic scope" value="Bacteria"/>
</dbReference>
<keyword evidence="2 4" id="KW-0808">Transferase</keyword>
<comment type="caution">
    <text evidence="4">The sequence shown here is derived from an EMBL/GenBank/DDBJ whole genome shotgun (WGS) entry which is preliminary data.</text>
</comment>
<dbReference type="InterPro" id="IPR012327">
    <property type="entry name" value="MeTrfase_D12"/>
</dbReference>
<dbReference type="SUPFAM" id="SSF53335">
    <property type="entry name" value="S-adenosyl-L-methionine-dependent methyltransferases"/>
    <property type="match status" value="1"/>
</dbReference>
<reference evidence="6 7" key="1">
    <citation type="submission" date="2013-08" db="EMBL/GenBank/DDBJ databases">
        <authorList>
            <person name="Durkin A.S."/>
            <person name="Haft D.R."/>
            <person name="McCorrison J."/>
            <person name="Torralba M."/>
            <person name="Gillis M."/>
            <person name="Haft D.H."/>
            <person name="Methe B."/>
            <person name="Sutton G."/>
            <person name="Nelson K.E."/>
        </authorList>
    </citation>
    <scope>NUCLEOTIDE SEQUENCE [LARGE SCALE GENOMIC DNA]</scope>
    <source>
        <strain evidence="5 7">ATCC 35536</strain>
        <strain evidence="4 6">VPI DR56BR1116</strain>
    </source>
</reference>
<keyword evidence="7" id="KW-1185">Reference proteome</keyword>
<dbReference type="Proteomes" id="UP000016412">
    <property type="component" value="Unassembled WGS sequence"/>
</dbReference>
<dbReference type="PANTHER" id="PTHR30481:SF4">
    <property type="entry name" value="SITE-SPECIFIC DNA-METHYLTRANSFERASE (ADENINE-SPECIFIC)"/>
    <property type="match status" value="1"/>
</dbReference>
<dbReference type="GO" id="GO:1904047">
    <property type="term" value="F:S-adenosyl-L-methionine binding"/>
    <property type="evidence" value="ECO:0007669"/>
    <property type="project" value="TreeGrafter"/>
</dbReference>
<evidence type="ECO:0000313" key="4">
    <source>
        <dbReference type="EMBL" id="ERF61919.1"/>
    </source>
</evidence>
<dbReference type="PATRIC" id="fig|1125725.3.peg.130"/>
<dbReference type="Gene3D" id="3.40.50.150">
    <property type="entry name" value="Vaccinia Virus protein VP39"/>
    <property type="match status" value="2"/>
</dbReference>
<evidence type="ECO:0000256" key="1">
    <source>
        <dbReference type="ARBA" id="ARBA00022603"/>
    </source>
</evidence>
<sequence>MSIYFKGCCMKTPLSYYGGKQQLAGKIVSLIPEHKVYCEPFIGGAAIFFRKVPSEVEIINDINSEIINFYEVLQRDFSALQAEVAISLHSRKLHRHAQVVYENPEMFDRIKRAWAVWMLGNCSFGNNFIAGFGYDRAGAATRKLAHKRSEFTEAIAIRLQNVQIECCDALRVIRSRDTKDTFFYLDPPYVGSFQGHYDGYDQDDFDKLLALLAVIKGRFLLSSFRNEGLSTMAKRYGWYQVELKMAKPMTSQLGKTVQKIEVLTANYPIKLD</sequence>
<protein>
    <submittedName>
        <fullName evidence="4">D12 class N6 adenine-specific DNA methyltransferase</fullName>
    </submittedName>
</protein>
<gene>
    <name evidence="5" type="ORF">HMPREF0860_1023</name>
    <name evidence="4" type="ORF">HMPREF1325_1873</name>
</gene>
<dbReference type="AlphaFoldDB" id="U2MMC9"/>
<dbReference type="Pfam" id="PF02086">
    <property type="entry name" value="MethyltransfD12"/>
    <property type="match status" value="1"/>
</dbReference>
<evidence type="ECO:0000256" key="3">
    <source>
        <dbReference type="ARBA" id="ARBA00022691"/>
    </source>
</evidence>
<organism evidence="4 6">
    <name type="scientific">Treponema socranskii subsp. socranskii VPI DR56BR1116 = ATCC 35536</name>
    <dbReference type="NCBI Taxonomy" id="1125725"/>
    <lineage>
        <taxon>Bacteria</taxon>
        <taxon>Pseudomonadati</taxon>
        <taxon>Spirochaetota</taxon>
        <taxon>Spirochaetia</taxon>
        <taxon>Spirochaetales</taxon>
        <taxon>Treponemataceae</taxon>
        <taxon>Treponema</taxon>
    </lineage>
</organism>
<dbReference type="GO" id="GO:0043565">
    <property type="term" value="F:sequence-specific DNA binding"/>
    <property type="evidence" value="ECO:0007669"/>
    <property type="project" value="TreeGrafter"/>
</dbReference>
<evidence type="ECO:0000256" key="2">
    <source>
        <dbReference type="ARBA" id="ARBA00022679"/>
    </source>
</evidence>
<dbReference type="InterPro" id="IPR012263">
    <property type="entry name" value="M_m6A_EcoRV"/>
</dbReference>
<dbReference type="EMBL" id="AUZJ01000002">
    <property type="protein sequence ID" value="ERF61919.1"/>
    <property type="molecule type" value="Genomic_DNA"/>
</dbReference>
<evidence type="ECO:0000313" key="6">
    <source>
        <dbReference type="Proteomes" id="UP000016412"/>
    </source>
</evidence>
<keyword evidence="3" id="KW-0949">S-adenosyl-L-methionine</keyword>
<dbReference type="STRING" id="1125725.HMPREF1325_1873"/>
<keyword evidence="1 4" id="KW-0489">Methyltransferase</keyword>
<evidence type="ECO:0000313" key="5">
    <source>
        <dbReference type="EMBL" id="ERK00404.1"/>
    </source>
</evidence>